<dbReference type="Gene3D" id="3.40.50.1820">
    <property type="entry name" value="alpha/beta hydrolase"/>
    <property type="match status" value="1"/>
</dbReference>
<dbReference type="GO" id="GO:0016787">
    <property type="term" value="F:hydrolase activity"/>
    <property type="evidence" value="ECO:0007669"/>
    <property type="project" value="UniProtKB-KW"/>
</dbReference>
<dbReference type="EMBL" id="LRRQ01000189">
    <property type="protein sequence ID" value="OAM87045.1"/>
    <property type="molecule type" value="Genomic_DNA"/>
</dbReference>
<sequence>MKGVLQVRWRLVAVMITIACAGIIAARAADAAPLLHRVVNLWPDGSPNNPAQGPRPTMEIFYPISPGHAIPAVIVICPGGGYGSLSPYEKLFAEYFRMLGYTAAVVNYRVKTRHPAPYADAARAIRLLRSQAGELKVPAHNLALMGGSAGGHLAALVATRPTVYRDANDDLAATVSARPDRLILAYPVISAVLGQTGNSKTFPRLLGDSPSDALKKAVSPELHVTKQNPPAFIFHAADDDLISVDNSIVFAKACWAAGVPAELHVFPRGGHGRLFAYSADVTWRWRELLRDWLAAWPLTDAAPPK</sequence>
<evidence type="ECO:0000256" key="2">
    <source>
        <dbReference type="SAM" id="SignalP"/>
    </source>
</evidence>
<dbReference type="InterPro" id="IPR050300">
    <property type="entry name" value="GDXG_lipolytic_enzyme"/>
</dbReference>
<keyword evidence="5" id="KW-1185">Reference proteome</keyword>
<dbReference type="STRING" id="1184151.AW736_25460"/>
<dbReference type="InterPro" id="IPR029058">
    <property type="entry name" value="AB_hydrolase_fold"/>
</dbReference>
<proteinExistence type="predicted"/>
<dbReference type="SUPFAM" id="SSF53474">
    <property type="entry name" value="alpha/beta-Hydrolases"/>
    <property type="match status" value="1"/>
</dbReference>
<feature type="chain" id="PRO_5008088665" description="BD-FAE-like domain-containing protein" evidence="2">
    <location>
        <begin position="32"/>
        <end position="305"/>
    </location>
</feature>
<evidence type="ECO:0000313" key="5">
    <source>
        <dbReference type="Proteomes" id="UP000078486"/>
    </source>
</evidence>
<comment type="caution">
    <text evidence="4">The sequence shown here is derived from an EMBL/GenBank/DDBJ whole genome shotgun (WGS) entry which is preliminary data.</text>
</comment>
<dbReference type="OrthoDB" id="9794725at2"/>
<name>A0A178ID09_9BACT</name>
<keyword evidence="1" id="KW-0378">Hydrolase</keyword>
<evidence type="ECO:0000313" key="4">
    <source>
        <dbReference type="EMBL" id="OAM87045.1"/>
    </source>
</evidence>
<keyword evidence="2" id="KW-0732">Signal</keyword>
<evidence type="ECO:0000256" key="1">
    <source>
        <dbReference type="ARBA" id="ARBA00022801"/>
    </source>
</evidence>
<dbReference type="PANTHER" id="PTHR48081:SF6">
    <property type="entry name" value="PEPTIDASE S9 PROLYL OLIGOPEPTIDASE CATALYTIC DOMAIN-CONTAINING PROTEIN"/>
    <property type="match status" value="1"/>
</dbReference>
<dbReference type="Proteomes" id="UP000078486">
    <property type="component" value="Unassembled WGS sequence"/>
</dbReference>
<protein>
    <recommendedName>
        <fullName evidence="3">BD-FAE-like domain-containing protein</fullName>
    </recommendedName>
</protein>
<reference evidence="4 5" key="1">
    <citation type="submission" date="2016-01" db="EMBL/GenBank/DDBJ databases">
        <title>High potential of lignocellulose degradation of a new Verrucomicrobia species.</title>
        <authorList>
            <person name="Wang Y."/>
            <person name="Shi Y."/>
            <person name="Qiu Z."/>
            <person name="Liu S."/>
            <person name="Yang H."/>
        </authorList>
    </citation>
    <scope>NUCLEOTIDE SEQUENCE [LARGE SCALE GENOMIC DNA]</scope>
    <source>
        <strain evidence="4 5">TSB47</strain>
    </source>
</reference>
<dbReference type="InterPro" id="IPR049492">
    <property type="entry name" value="BD-FAE-like_dom"/>
</dbReference>
<feature type="domain" description="BD-FAE-like" evidence="3">
    <location>
        <begin position="58"/>
        <end position="252"/>
    </location>
</feature>
<feature type="signal peptide" evidence="2">
    <location>
        <begin position="1"/>
        <end position="31"/>
    </location>
</feature>
<evidence type="ECO:0000259" key="3">
    <source>
        <dbReference type="Pfam" id="PF20434"/>
    </source>
</evidence>
<accession>A0A178ID09</accession>
<dbReference type="PANTHER" id="PTHR48081">
    <property type="entry name" value="AB HYDROLASE SUPERFAMILY PROTEIN C4A8.06C"/>
    <property type="match status" value="1"/>
</dbReference>
<gene>
    <name evidence="4" type="ORF">AW736_25460</name>
</gene>
<organism evidence="4 5">
    <name type="scientific">Termitidicoccus mucosus</name>
    <dbReference type="NCBI Taxonomy" id="1184151"/>
    <lineage>
        <taxon>Bacteria</taxon>
        <taxon>Pseudomonadati</taxon>
        <taxon>Verrucomicrobiota</taxon>
        <taxon>Opitutia</taxon>
        <taxon>Opitutales</taxon>
        <taxon>Opitutaceae</taxon>
        <taxon>Termitidicoccus</taxon>
    </lineage>
</organism>
<dbReference type="AlphaFoldDB" id="A0A178ID09"/>
<dbReference type="Pfam" id="PF20434">
    <property type="entry name" value="BD-FAE"/>
    <property type="match status" value="1"/>
</dbReference>
<dbReference type="RefSeq" id="WP_068773101.1">
    <property type="nucleotide sequence ID" value="NZ_CP109796.1"/>
</dbReference>